<proteinExistence type="predicted"/>
<dbReference type="AlphaFoldDB" id="A0A4Q0VMC4"/>
<dbReference type="InterPro" id="IPR045424">
    <property type="entry name" value="DUF6509"/>
</dbReference>
<accession>A0A4Q0VMC4</accession>
<dbReference type="Proteomes" id="UP000290649">
    <property type="component" value="Unassembled WGS sequence"/>
</dbReference>
<dbReference type="RefSeq" id="WP_129080810.1">
    <property type="nucleotide sequence ID" value="NZ_QOUX01000050.1"/>
</dbReference>
<evidence type="ECO:0000313" key="1">
    <source>
        <dbReference type="EMBL" id="RXI95579.1"/>
    </source>
</evidence>
<dbReference type="EMBL" id="QOUX01000050">
    <property type="protein sequence ID" value="RXI95579.1"/>
    <property type="molecule type" value="Genomic_DNA"/>
</dbReference>
<organism evidence="1 2">
    <name type="scientific">Anaerobacillus alkaliphilus</name>
    <dbReference type="NCBI Taxonomy" id="1548597"/>
    <lineage>
        <taxon>Bacteria</taxon>
        <taxon>Bacillati</taxon>
        <taxon>Bacillota</taxon>
        <taxon>Bacilli</taxon>
        <taxon>Bacillales</taxon>
        <taxon>Bacillaceae</taxon>
        <taxon>Anaerobacillus</taxon>
    </lineage>
</organism>
<gene>
    <name evidence="1" type="ORF">DS745_24315</name>
</gene>
<comment type="caution">
    <text evidence="1">The sequence shown here is derived from an EMBL/GenBank/DDBJ whole genome shotgun (WGS) entry which is preliminary data.</text>
</comment>
<keyword evidence="2" id="KW-1185">Reference proteome</keyword>
<name>A0A4Q0VMC4_9BACI</name>
<dbReference type="OrthoDB" id="2736409at2"/>
<protein>
    <submittedName>
        <fullName evidence="1">Pullulanase</fullName>
    </submittedName>
</protein>
<sequence length="93" mass="10993">MNIIEHTVEKIEDTTGILSGERYEFFINVEVDEDDDLYSENGLYIKVIFAVNEGSTRIMHYDIFEKTTDKYIDFALEEEEEKLLQDYCTQHAK</sequence>
<reference evidence="1 2" key="1">
    <citation type="journal article" date="2019" name="Int. J. Syst. Evol. Microbiol.">
        <title>Anaerobacillus alkaliphilus sp. nov., a novel alkaliphilic and moderately halophilic bacterium.</title>
        <authorList>
            <person name="Borsodi A.K."/>
            <person name="Aszalos J.M."/>
            <person name="Bihari P."/>
            <person name="Nagy I."/>
            <person name="Schumann P."/>
            <person name="Sproer C."/>
            <person name="Kovacs A.L."/>
            <person name="Boka K."/>
            <person name="Dobosy P."/>
            <person name="Ovari M."/>
            <person name="Szili-Kovacs T."/>
            <person name="Toth E."/>
        </authorList>
    </citation>
    <scope>NUCLEOTIDE SEQUENCE [LARGE SCALE GENOMIC DNA]</scope>
    <source>
        <strain evidence="1 2">B16-10</strain>
    </source>
</reference>
<dbReference type="Pfam" id="PF20119">
    <property type="entry name" value="DUF6509"/>
    <property type="match status" value="1"/>
</dbReference>
<evidence type="ECO:0000313" key="2">
    <source>
        <dbReference type="Proteomes" id="UP000290649"/>
    </source>
</evidence>